<dbReference type="InterPro" id="IPR005025">
    <property type="entry name" value="FMN_Rdtase-like_dom"/>
</dbReference>
<evidence type="ECO:0000259" key="3">
    <source>
        <dbReference type="Pfam" id="PF03358"/>
    </source>
</evidence>
<dbReference type="SUPFAM" id="SSF52218">
    <property type="entry name" value="Flavoproteins"/>
    <property type="match status" value="1"/>
</dbReference>
<evidence type="ECO:0000256" key="2">
    <source>
        <dbReference type="ARBA" id="ARBA00022643"/>
    </source>
</evidence>
<keyword evidence="1" id="KW-0285">Flavoprotein</keyword>
<dbReference type="STRING" id="1520.LF65_03265"/>
<dbReference type="Gene3D" id="3.40.50.360">
    <property type="match status" value="1"/>
</dbReference>
<gene>
    <name evidence="4" type="ORF">LF65_03265</name>
</gene>
<protein>
    <submittedName>
        <fullName evidence="4">Flavodoxin</fullName>
    </submittedName>
</protein>
<dbReference type="RefSeq" id="WP_041897289.1">
    <property type="nucleotide sequence ID" value="NZ_CP010086.2"/>
</dbReference>
<dbReference type="GO" id="GO:0016491">
    <property type="term" value="F:oxidoreductase activity"/>
    <property type="evidence" value="ECO:0007669"/>
    <property type="project" value="InterPro"/>
</dbReference>
<dbReference type="Proteomes" id="UP000031866">
    <property type="component" value="Chromosome"/>
</dbReference>
<dbReference type="Pfam" id="PF03358">
    <property type="entry name" value="FMN_red"/>
    <property type="match status" value="1"/>
</dbReference>
<dbReference type="PANTHER" id="PTHR43278">
    <property type="entry name" value="NAD(P)H-DEPENDENT FMN-CONTAINING OXIDOREDUCTASE YWQN-RELATED"/>
    <property type="match status" value="1"/>
</dbReference>
<dbReference type="PANTHER" id="PTHR43278:SF2">
    <property type="entry name" value="IRON-SULFUR FLAVOPROTEIN"/>
    <property type="match status" value="1"/>
</dbReference>
<dbReference type="KEGG" id="cbei:LF65_03265"/>
<evidence type="ECO:0000313" key="5">
    <source>
        <dbReference type="Proteomes" id="UP000031866"/>
    </source>
</evidence>
<dbReference type="AlphaFoldDB" id="A0A0B5QSI6"/>
<dbReference type="InterPro" id="IPR051796">
    <property type="entry name" value="ISF_SsuE-like"/>
</dbReference>
<keyword evidence="2" id="KW-0288">FMN</keyword>
<feature type="domain" description="NADPH-dependent FMN reductase-like" evidence="3">
    <location>
        <begin position="1"/>
        <end position="116"/>
    </location>
</feature>
<dbReference type="EMBL" id="CP010086">
    <property type="protein sequence ID" value="AJG99828.1"/>
    <property type="molecule type" value="Genomic_DNA"/>
</dbReference>
<accession>A0A0B5QSI6</accession>
<name>A0A0B5QSI6_CLOBE</name>
<evidence type="ECO:0000313" key="4">
    <source>
        <dbReference type="EMBL" id="AJG99828.1"/>
    </source>
</evidence>
<proteinExistence type="predicted"/>
<sequence>MNILAFNGSPRKNNNTGILLIKALEGAASQGASTELINLYDLNYKGCMSCFACKTKNGKSYGKCPINDDLKPIFKKIEEADAIILGSPLYAGTVTGEIHSFMERLFFQYSVYSAKPQSLFPKKIHTGFIYTMNATEEILKAQGWDHHINFNQMMMTKIFGSSETLFSFDTYQFEDYSKVVTSVDPEKKAKIRKEVFPKDCEEAFKMGAKFATSRI</sequence>
<organism evidence="4 5">
    <name type="scientific">Clostridium beijerinckii</name>
    <name type="common">Clostridium MP</name>
    <dbReference type="NCBI Taxonomy" id="1520"/>
    <lineage>
        <taxon>Bacteria</taxon>
        <taxon>Bacillati</taxon>
        <taxon>Bacillota</taxon>
        <taxon>Clostridia</taxon>
        <taxon>Eubacteriales</taxon>
        <taxon>Clostridiaceae</taxon>
        <taxon>Clostridium</taxon>
    </lineage>
</organism>
<reference evidence="5" key="1">
    <citation type="submission" date="2014-12" db="EMBL/GenBank/DDBJ databases">
        <title>Genome sequence of Clostridium beijerinckii strain 59B.</title>
        <authorList>
            <person name="Little G.T."/>
            <person name="Minton N.P."/>
        </authorList>
    </citation>
    <scope>NUCLEOTIDE SEQUENCE [LARGE SCALE GENOMIC DNA]</scope>
    <source>
        <strain evidence="5">59B</strain>
    </source>
</reference>
<evidence type="ECO:0000256" key="1">
    <source>
        <dbReference type="ARBA" id="ARBA00022630"/>
    </source>
</evidence>
<dbReference type="InterPro" id="IPR029039">
    <property type="entry name" value="Flavoprotein-like_sf"/>
</dbReference>
<dbReference type="OrthoDB" id="6398207at2"/>